<reference evidence="1" key="1">
    <citation type="submission" date="2019-12" db="EMBL/GenBank/DDBJ databases">
        <title>An insight into the sialome of adult female Ixodes ricinus ticks feeding for 6 days.</title>
        <authorList>
            <person name="Perner J."/>
            <person name="Ribeiro J.M.C."/>
        </authorList>
    </citation>
    <scope>NUCLEOTIDE SEQUENCE</scope>
    <source>
        <strain evidence="1">Semi-engorged</strain>
        <tissue evidence="1">Salivary glands</tissue>
    </source>
</reference>
<proteinExistence type="predicted"/>
<dbReference type="AlphaFoldDB" id="A0A6B0USE0"/>
<name>A0A6B0USE0_IXORI</name>
<protein>
    <submittedName>
        <fullName evidence="1">Putative secreted protein</fullName>
    </submittedName>
</protein>
<accession>A0A6B0USE0</accession>
<organism evidence="1">
    <name type="scientific">Ixodes ricinus</name>
    <name type="common">Common tick</name>
    <name type="synonym">Acarus ricinus</name>
    <dbReference type="NCBI Taxonomy" id="34613"/>
    <lineage>
        <taxon>Eukaryota</taxon>
        <taxon>Metazoa</taxon>
        <taxon>Ecdysozoa</taxon>
        <taxon>Arthropoda</taxon>
        <taxon>Chelicerata</taxon>
        <taxon>Arachnida</taxon>
        <taxon>Acari</taxon>
        <taxon>Parasitiformes</taxon>
        <taxon>Ixodida</taxon>
        <taxon>Ixodoidea</taxon>
        <taxon>Ixodidae</taxon>
        <taxon>Ixodinae</taxon>
        <taxon>Ixodes</taxon>
    </lineage>
</organism>
<sequence length="136" mass="15563">MPQCRFLKLVVLVVVFITEKLLWRGLFVNVSAEICCPLSWSLSWAAICTAVSPPRCLIVRQLRRFPFLVKCLLLCFCGESSDGFCAVRLLRNSICLFVCVMKRHFVSCFQPYEARCSREEAVQPRFQLHIKRSAGG</sequence>
<dbReference type="EMBL" id="GIFC01010616">
    <property type="protein sequence ID" value="MXU92699.1"/>
    <property type="molecule type" value="Transcribed_RNA"/>
</dbReference>
<evidence type="ECO:0000313" key="1">
    <source>
        <dbReference type="EMBL" id="MXU92699.1"/>
    </source>
</evidence>